<name>A0A415JFJ6_BACLI</name>
<comment type="caution">
    <text evidence="4">The sequence shown here is derived from an EMBL/GenBank/DDBJ whole genome shotgun (WGS) entry which is preliminary data.</text>
</comment>
<sequence>MLVRKTKNRYIGFMMKNNIKRIKRISLREEVYQTLKRAIVHLELKPEERLHDQELAEQFGISRTPVREALKRLEDEGLVEAVPGSATRVAPLNREEAEHAFTVTAALHALAVRLSLPFLTDSDFDQLEAHNKTLQQAIQKEDIIEAIESDAAFHDVFLQASKNPEITRALERISSKIYRLEMSQFSSIGSLKSVEQHQNIIDACRQGDRNAAIKLAEENWLSLGDRLAGHQEKE</sequence>
<dbReference type="InterPro" id="IPR036390">
    <property type="entry name" value="WH_DNA-bd_sf"/>
</dbReference>
<protein>
    <submittedName>
        <fullName evidence="4">HTH-type transcriptional repressor RspR</fullName>
    </submittedName>
</protein>
<evidence type="ECO:0000313" key="4">
    <source>
        <dbReference type="EMBL" id="TWL25428.1"/>
    </source>
</evidence>
<proteinExistence type="predicted"/>
<keyword evidence="2" id="KW-0238">DNA-binding</keyword>
<gene>
    <name evidence="4" type="ORF">CHCC16736_4311</name>
</gene>
<dbReference type="AlphaFoldDB" id="A0A415JFJ6"/>
<dbReference type="SUPFAM" id="SSF46785">
    <property type="entry name" value="Winged helix' DNA-binding domain"/>
    <property type="match status" value="1"/>
</dbReference>
<accession>A0A415JFJ6</accession>
<dbReference type="PRINTS" id="PR00035">
    <property type="entry name" value="HTHGNTR"/>
</dbReference>
<dbReference type="Pfam" id="PF00392">
    <property type="entry name" value="GntR"/>
    <property type="match status" value="1"/>
</dbReference>
<dbReference type="InterPro" id="IPR008920">
    <property type="entry name" value="TF_FadR/GntR_C"/>
</dbReference>
<dbReference type="SMART" id="SM00345">
    <property type="entry name" value="HTH_GNTR"/>
    <property type="match status" value="1"/>
</dbReference>
<dbReference type="OMA" id="WQFTDAA"/>
<reference evidence="4 5" key="1">
    <citation type="submission" date="2019-06" db="EMBL/GenBank/DDBJ databases">
        <title>Genome sequence analysis of &gt;100 Bacillus licheniformis strains suggests intrinsic resistance to this species.</title>
        <authorList>
            <person name="Wels M."/>
            <person name="Siezen R.J."/>
            <person name="Johansen E."/>
            <person name="Stuer-Lauridsen B."/>
            <person name="Bjerre K."/>
            <person name="Nielsen B.K.K."/>
        </authorList>
    </citation>
    <scope>NUCLEOTIDE SEQUENCE [LARGE SCALE GENOMIC DNA]</scope>
    <source>
        <strain evidence="4 5">BAC-16736</strain>
    </source>
</reference>
<evidence type="ECO:0000256" key="3">
    <source>
        <dbReference type="ARBA" id="ARBA00023163"/>
    </source>
</evidence>
<dbReference type="Pfam" id="PF07729">
    <property type="entry name" value="FCD"/>
    <property type="match status" value="1"/>
</dbReference>
<keyword evidence="3" id="KW-0804">Transcription</keyword>
<dbReference type="InterPro" id="IPR011711">
    <property type="entry name" value="GntR_C"/>
</dbReference>
<dbReference type="GO" id="GO:0003700">
    <property type="term" value="F:DNA-binding transcription factor activity"/>
    <property type="evidence" value="ECO:0007669"/>
    <property type="project" value="InterPro"/>
</dbReference>
<dbReference type="PANTHER" id="PTHR43537">
    <property type="entry name" value="TRANSCRIPTIONAL REGULATOR, GNTR FAMILY"/>
    <property type="match status" value="1"/>
</dbReference>
<evidence type="ECO:0000256" key="1">
    <source>
        <dbReference type="ARBA" id="ARBA00023015"/>
    </source>
</evidence>
<dbReference type="InterPro" id="IPR036388">
    <property type="entry name" value="WH-like_DNA-bd_sf"/>
</dbReference>
<dbReference type="PRINTS" id="PR00033">
    <property type="entry name" value="HTHASNC"/>
</dbReference>
<dbReference type="PANTHER" id="PTHR43537:SF24">
    <property type="entry name" value="GLUCONATE OPERON TRANSCRIPTIONAL REPRESSOR"/>
    <property type="match status" value="1"/>
</dbReference>
<evidence type="ECO:0000256" key="2">
    <source>
        <dbReference type="ARBA" id="ARBA00023125"/>
    </source>
</evidence>
<organism evidence="4 5">
    <name type="scientific">Bacillus licheniformis</name>
    <dbReference type="NCBI Taxonomy" id="1402"/>
    <lineage>
        <taxon>Bacteria</taxon>
        <taxon>Bacillati</taxon>
        <taxon>Bacillota</taxon>
        <taxon>Bacilli</taxon>
        <taxon>Bacillales</taxon>
        <taxon>Bacillaceae</taxon>
        <taxon>Bacillus</taxon>
    </lineage>
</organism>
<dbReference type="SMART" id="SM00895">
    <property type="entry name" value="FCD"/>
    <property type="match status" value="1"/>
</dbReference>
<dbReference type="InterPro" id="IPR000524">
    <property type="entry name" value="Tscrpt_reg_HTH_GntR"/>
</dbReference>
<dbReference type="Gene3D" id="1.10.10.10">
    <property type="entry name" value="Winged helix-like DNA-binding domain superfamily/Winged helix DNA-binding domain"/>
    <property type="match status" value="1"/>
</dbReference>
<dbReference type="Gene3D" id="1.20.120.530">
    <property type="entry name" value="GntR ligand-binding domain-like"/>
    <property type="match status" value="1"/>
</dbReference>
<dbReference type="Proteomes" id="UP000435910">
    <property type="component" value="Unassembled WGS sequence"/>
</dbReference>
<dbReference type="GO" id="GO:0043565">
    <property type="term" value="F:sequence-specific DNA binding"/>
    <property type="evidence" value="ECO:0007669"/>
    <property type="project" value="InterPro"/>
</dbReference>
<keyword evidence="1" id="KW-0805">Transcription regulation</keyword>
<dbReference type="InterPro" id="IPR000485">
    <property type="entry name" value="AsnC-type_HTH_dom"/>
</dbReference>
<dbReference type="PROSITE" id="PS50949">
    <property type="entry name" value="HTH_GNTR"/>
    <property type="match status" value="1"/>
</dbReference>
<dbReference type="SUPFAM" id="SSF48008">
    <property type="entry name" value="GntR ligand-binding domain-like"/>
    <property type="match status" value="1"/>
</dbReference>
<dbReference type="CDD" id="cd07377">
    <property type="entry name" value="WHTH_GntR"/>
    <property type="match status" value="1"/>
</dbReference>
<dbReference type="EMBL" id="NILC01000026">
    <property type="protein sequence ID" value="TWL25428.1"/>
    <property type="molecule type" value="Genomic_DNA"/>
</dbReference>
<evidence type="ECO:0000313" key="5">
    <source>
        <dbReference type="Proteomes" id="UP000435910"/>
    </source>
</evidence>